<dbReference type="Proteomes" id="UP001632037">
    <property type="component" value="Unassembled WGS sequence"/>
</dbReference>
<feature type="transmembrane region" description="Helical" evidence="2">
    <location>
        <begin position="181"/>
        <end position="199"/>
    </location>
</feature>
<keyword evidence="2" id="KW-1133">Transmembrane helix</keyword>
<dbReference type="EMBL" id="JBIMZQ010000063">
    <property type="protein sequence ID" value="KAL3657543.1"/>
    <property type="molecule type" value="Genomic_DNA"/>
</dbReference>
<name>A0ABD3ESZ7_9STRA</name>
<feature type="transmembrane region" description="Helical" evidence="2">
    <location>
        <begin position="21"/>
        <end position="48"/>
    </location>
</feature>
<evidence type="ECO:0000256" key="1">
    <source>
        <dbReference type="SAM" id="MobiDB-lite"/>
    </source>
</evidence>
<keyword evidence="4" id="KW-1185">Reference proteome</keyword>
<keyword evidence="2" id="KW-0472">Membrane</keyword>
<accession>A0ABD3ESZ7</accession>
<evidence type="ECO:0000313" key="4">
    <source>
        <dbReference type="Proteomes" id="UP001632037"/>
    </source>
</evidence>
<evidence type="ECO:0000256" key="2">
    <source>
        <dbReference type="SAM" id="Phobius"/>
    </source>
</evidence>
<proteinExistence type="predicted"/>
<organism evidence="3 4">
    <name type="scientific">Phytophthora oleae</name>
    <dbReference type="NCBI Taxonomy" id="2107226"/>
    <lineage>
        <taxon>Eukaryota</taxon>
        <taxon>Sar</taxon>
        <taxon>Stramenopiles</taxon>
        <taxon>Oomycota</taxon>
        <taxon>Peronosporomycetes</taxon>
        <taxon>Peronosporales</taxon>
        <taxon>Peronosporaceae</taxon>
        <taxon>Phytophthora</taxon>
    </lineage>
</organism>
<reference evidence="3 4" key="1">
    <citation type="submission" date="2024-09" db="EMBL/GenBank/DDBJ databases">
        <title>Genome sequencing and assembly of Phytophthora oleae, isolate VK10A, causative agent of rot of olive drupes.</title>
        <authorList>
            <person name="Conti Taguali S."/>
            <person name="Riolo M."/>
            <person name="La Spada F."/>
            <person name="Cacciola S.O."/>
            <person name="Dionisio G."/>
        </authorList>
    </citation>
    <scope>NUCLEOTIDE SEQUENCE [LARGE SCALE GENOMIC DNA]</scope>
    <source>
        <strain evidence="3 4">VK10A</strain>
    </source>
</reference>
<feature type="transmembrane region" description="Helical" evidence="2">
    <location>
        <begin position="250"/>
        <end position="271"/>
    </location>
</feature>
<comment type="caution">
    <text evidence="3">The sequence shown here is derived from an EMBL/GenBank/DDBJ whole genome shotgun (WGS) entry which is preliminary data.</text>
</comment>
<feature type="region of interest" description="Disordered" evidence="1">
    <location>
        <begin position="300"/>
        <end position="330"/>
    </location>
</feature>
<sequence length="669" mass="73515">MAKTAPGGQSPVLGLPANAFYLAWFLLIGFHGACVAFLVVIGGAYFVFTQEKYEAFPPMFSSTGAKHFKGFGAFFFIIAALHLLQVLRIVFLSIRHRRLVLHCEKATSCCKEEIRSKFSIYGFDGLFILREMLMVGALSYQAYQSSYLVPRVWLNQLTVAILILACWFTPLSQILLRKSIALSRAVALFSSFVFCTFLAKVTHYLVFKNYVDLFDIDTTIFFSNLVYDPTYMAVLVPENRMMFATTVGDYVAKFLPLLGSFVTLVMLEGVLSRRDEKVTPSICATTAKVDPSQTVTVETLDTPEGANEPARLETGTSTKTLDSRSPESPSLNLLTTNPGCSWPFVIVKFSFILWGVLVLTFHLKAQSQHKTVPTGCFMTTRPWFSSKVSCLAFVYNCVDQKAMSPTNELFEALNLEPESLTNVDFVNCPALTVPSVVQSFSRLSTVQVFNSVLHSWGSDAALVEDFHPFLKSIILVKVKMTAFPEGLMGKLPDGLLNLQFLGTTLLYLPSDLGEKWGGATRTPITRVGFEYGILGRVPIPAETFQLPVKSLSLAGNFMLFSIPSLATVKNTFLLQLTLDGAPLMALPATIDASFMIGDLSMEGTKVSALPEWTQTQVLTKMHLFGSSFCLTSTDAQKASGNGICATSRWGSSPPKSPIEGLEKVYGTSA</sequence>
<gene>
    <name evidence="3" type="ORF">V7S43_017510</name>
</gene>
<keyword evidence="2" id="KW-0812">Transmembrane</keyword>
<evidence type="ECO:0000313" key="3">
    <source>
        <dbReference type="EMBL" id="KAL3657543.1"/>
    </source>
</evidence>
<feature type="transmembrane region" description="Helical" evidence="2">
    <location>
        <begin position="341"/>
        <end position="361"/>
    </location>
</feature>
<protein>
    <submittedName>
        <fullName evidence="3">Uncharacterized protein</fullName>
    </submittedName>
</protein>
<feature type="transmembrane region" description="Helical" evidence="2">
    <location>
        <begin position="152"/>
        <end position="169"/>
    </location>
</feature>
<dbReference type="SUPFAM" id="SSF52058">
    <property type="entry name" value="L domain-like"/>
    <property type="match status" value="1"/>
</dbReference>
<dbReference type="AlphaFoldDB" id="A0ABD3ESZ7"/>
<feature type="transmembrane region" description="Helical" evidence="2">
    <location>
        <begin position="68"/>
        <end position="91"/>
    </location>
</feature>